<protein>
    <submittedName>
        <fullName evidence="1">Uncharacterized protein</fullName>
    </submittedName>
</protein>
<sequence length="687" mass="81439">NENNALKAKDSFKMPNISSKKKFVPTKVVPFNFNRPIRIKYKKFTIKLPDRLHRNEFKRETESINNKRKIITSQFKFFNEEPKKIKKKFEPTKVIPFNFNQRVQTDFKNMSKFEKENIKTKKKINPDKKFDKLSKMQDLEEFNFYHQKDILQKPFTPTKVFPFKFRLKRPREYSIYKKNNRTYEDDTNSNSKNLFISKHKFEEMDKTIQLLKIEFKKNSKNYRVNKESLSNKKKFSKFEKHEFKHDGNKQNNMNPVFSEFLKDLVPKSEKNTSEFLLAKIQFSSSKNKILENLEKGDYLDITKLKEVQNIIVPKKMDSSKKFRKTSTKVVPFNFRLKRPREYSIYKKNNWTYEDDTNSNSKNLFKMNKENLSQSKKKNLLKNKNTIINKSNRKKIISKLTEENDELLFIKQFKAQKFNSNQFENNDSNFKKQNEWLSIRRFFPNSNGTDKSKTSLVTLSNISFGDFLVSDSKTVLSPERQNSEIEKPILEILYEKKNHLKKDSIEKSATIQTEANEKKFFSSESSVHKLDIKNLENKEDSDSAFSESENIAKETKDEIKDIKKIEKKENYFFSIRNSFDFSRNLTDPSIFSQKFRKQEFKEEIVRKSPDISIISSEKDELSREKSFSPLINKDNHEEKKKCKSPYTTIAVTGDYRCAKVQGLDCLDDIECDYSYCHTNKKCVGGSTG</sequence>
<comment type="caution">
    <text evidence="1">The sequence shown here is derived from an EMBL/GenBank/DDBJ whole genome shotgun (WGS) entry which is preliminary data.</text>
</comment>
<accession>A0A3M7QQA4</accession>
<dbReference type="EMBL" id="REGN01005432">
    <property type="protein sequence ID" value="RNA13389.1"/>
    <property type="molecule type" value="Genomic_DNA"/>
</dbReference>
<evidence type="ECO:0000313" key="1">
    <source>
        <dbReference type="EMBL" id="RNA13389.1"/>
    </source>
</evidence>
<proteinExistence type="predicted"/>
<dbReference type="AlphaFoldDB" id="A0A3M7QQA4"/>
<evidence type="ECO:0000313" key="2">
    <source>
        <dbReference type="Proteomes" id="UP000276133"/>
    </source>
</evidence>
<name>A0A3M7QQA4_BRAPC</name>
<dbReference type="Proteomes" id="UP000276133">
    <property type="component" value="Unassembled WGS sequence"/>
</dbReference>
<reference evidence="1 2" key="1">
    <citation type="journal article" date="2018" name="Sci. Rep.">
        <title>Genomic signatures of local adaptation to the degree of environmental predictability in rotifers.</title>
        <authorList>
            <person name="Franch-Gras L."/>
            <person name="Hahn C."/>
            <person name="Garcia-Roger E.M."/>
            <person name="Carmona M.J."/>
            <person name="Serra M."/>
            <person name="Gomez A."/>
        </authorList>
    </citation>
    <scope>NUCLEOTIDE SEQUENCE [LARGE SCALE GENOMIC DNA]</scope>
    <source>
        <strain evidence="1">HYR1</strain>
    </source>
</reference>
<gene>
    <name evidence="1" type="ORF">BpHYR1_016705</name>
</gene>
<feature type="non-terminal residue" evidence="1">
    <location>
        <position position="1"/>
    </location>
</feature>
<organism evidence="1 2">
    <name type="scientific">Brachionus plicatilis</name>
    <name type="common">Marine rotifer</name>
    <name type="synonym">Brachionus muelleri</name>
    <dbReference type="NCBI Taxonomy" id="10195"/>
    <lineage>
        <taxon>Eukaryota</taxon>
        <taxon>Metazoa</taxon>
        <taxon>Spiralia</taxon>
        <taxon>Gnathifera</taxon>
        <taxon>Rotifera</taxon>
        <taxon>Eurotatoria</taxon>
        <taxon>Monogononta</taxon>
        <taxon>Pseudotrocha</taxon>
        <taxon>Ploima</taxon>
        <taxon>Brachionidae</taxon>
        <taxon>Brachionus</taxon>
    </lineage>
</organism>
<keyword evidence="2" id="KW-1185">Reference proteome</keyword>